<dbReference type="EMBL" id="ML209850">
    <property type="protein sequence ID" value="TFK57927.1"/>
    <property type="molecule type" value="Genomic_DNA"/>
</dbReference>
<evidence type="ECO:0000313" key="1">
    <source>
        <dbReference type="EMBL" id="TFK57927.1"/>
    </source>
</evidence>
<organism evidence="1 2">
    <name type="scientific">Pluteus cervinus</name>
    <dbReference type="NCBI Taxonomy" id="181527"/>
    <lineage>
        <taxon>Eukaryota</taxon>
        <taxon>Fungi</taxon>
        <taxon>Dikarya</taxon>
        <taxon>Basidiomycota</taxon>
        <taxon>Agaricomycotina</taxon>
        <taxon>Agaricomycetes</taxon>
        <taxon>Agaricomycetidae</taxon>
        <taxon>Agaricales</taxon>
        <taxon>Pluteineae</taxon>
        <taxon>Pluteaceae</taxon>
        <taxon>Pluteus</taxon>
    </lineage>
</organism>
<protein>
    <submittedName>
        <fullName evidence="1">Uncharacterized protein</fullName>
    </submittedName>
</protein>
<proteinExistence type="predicted"/>
<accession>A0ACD2ZXA2</accession>
<dbReference type="Proteomes" id="UP000308600">
    <property type="component" value="Unassembled WGS sequence"/>
</dbReference>
<name>A0ACD2ZXA2_9AGAR</name>
<reference evidence="1 2" key="1">
    <citation type="journal article" date="2019" name="Nat. Ecol. Evol.">
        <title>Megaphylogeny resolves global patterns of mushroom evolution.</title>
        <authorList>
            <person name="Varga T."/>
            <person name="Krizsan K."/>
            <person name="Foldi C."/>
            <person name="Dima B."/>
            <person name="Sanchez-Garcia M."/>
            <person name="Sanchez-Ramirez S."/>
            <person name="Szollosi G.J."/>
            <person name="Szarkandi J.G."/>
            <person name="Papp V."/>
            <person name="Albert L."/>
            <person name="Andreopoulos W."/>
            <person name="Angelini C."/>
            <person name="Antonin V."/>
            <person name="Barry K.W."/>
            <person name="Bougher N.L."/>
            <person name="Buchanan P."/>
            <person name="Buyck B."/>
            <person name="Bense V."/>
            <person name="Catcheside P."/>
            <person name="Chovatia M."/>
            <person name="Cooper J."/>
            <person name="Damon W."/>
            <person name="Desjardin D."/>
            <person name="Finy P."/>
            <person name="Geml J."/>
            <person name="Haridas S."/>
            <person name="Hughes K."/>
            <person name="Justo A."/>
            <person name="Karasinski D."/>
            <person name="Kautmanova I."/>
            <person name="Kiss B."/>
            <person name="Kocsube S."/>
            <person name="Kotiranta H."/>
            <person name="LaButti K.M."/>
            <person name="Lechner B.E."/>
            <person name="Liimatainen K."/>
            <person name="Lipzen A."/>
            <person name="Lukacs Z."/>
            <person name="Mihaltcheva S."/>
            <person name="Morgado L.N."/>
            <person name="Niskanen T."/>
            <person name="Noordeloos M.E."/>
            <person name="Ohm R.A."/>
            <person name="Ortiz-Santana B."/>
            <person name="Ovrebo C."/>
            <person name="Racz N."/>
            <person name="Riley R."/>
            <person name="Savchenko A."/>
            <person name="Shiryaev A."/>
            <person name="Soop K."/>
            <person name="Spirin V."/>
            <person name="Szebenyi C."/>
            <person name="Tomsovsky M."/>
            <person name="Tulloss R.E."/>
            <person name="Uehling J."/>
            <person name="Grigoriev I.V."/>
            <person name="Vagvolgyi C."/>
            <person name="Papp T."/>
            <person name="Martin F.M."/>
            <person name="Miettinen O."/>
            <person name="Hibbett D.S."/>
            <person name="Nagy L.G."/>
        </authorList>
    </citation>
    <scope>NUCLEOTIDE SEQUENCE [LARGE SCALE GENOMIC DNA]</scope>
    <source>
        <strain evidence="1 2">NL-1719</strain>
    </source>
</reference>
<keyword evidence="2" id="KW-1185">Reference proteome</keyword>
<gene>
    <name evidence="1" type="ORF">BDN72DRAFT_782729</name>
</gene>
<feature type="non-terminal residue" evidence="1">
    <location>
        <position position="279"/>
    </location>
</feature>
<evidence type="ECO:0000313" key="2">
    <source>
        <dbReference type="Proteomes" id="UP000308600"/>
    </source>
</evidence>
<sequence>MNALYVFVIRTTCSLILRRKPHNLEAILHAVSGPDLIRLASANTWARDLVNGYMADHFSINKLLEPFFDSPDITAFRQLQQKLGVVISGSQAVQFFDRRRFEGSDLDLYAHSTVSHRLEDWLTTVGYKRAKVVDRAKAGGEKLERVDGFYDGPVTRVATFHKRLGDETVQVISTRNTVIEVILAFPITCVMNIITHDEAISFYPVATFDRREALVNQMSFSHDREAFFNKYQGRGWTITETLDTVRRMDERLDIYCPPNSRRTRYVGDKRCWTIPLPKL</sequence>